<keyword evidence="4" id="KW-0805">Transcription regulation</keyword>
<dbReference type="SUPFAM" id="SSF52172">
    <property type="entry name" value="CheY-like"/>
    <property type="match status" value="1"/>
</dbReference>
<organism evidence="12 13">
    <name type="scientific">Pseudovibrio exalbescens</name>
    <dbReference type="NCBI Taxonomy" id="197461"/>
    <lineage>
        <taxon>Bacteria</taxon>
        <taxon>Pseudomonadati</taxon>
        <taxon>Pseudomonadota</taxon>
        <taxon>Alphaproteobacteria</taxon>
        <taxon>Hyphomicrobiales</taxon>
        <taxon>Stappiaceae</taxon>
        <taxon>Pseudovibrio</taxon>
    </lineage>
</organism>
<dbReference type="FunFam" id="3.40.50.300:FF:000006">
    <property type="entry name" value="DNA-binding transcriptional regulator NtrC"/>
    <property type="match status" value="1"/>
</dbReference>
<dbReference type="PROSITE" id="PS00676">
    <property type="entry name" value="SIGMA54_INTERACT_2"/>
    <property type="match status" value="1"/>
</dbReference>
<dbReference type="PANTHER" id="PTHR32071">
    <property type="entry name" value="TRANSCRIPTIONAL REGULATORY PROTEIN"/>
    <property type="match status" value="1"/>
</dbReference>
<dbReference type="Pfam" id="PF25601">
    <property type="entry name" value="AAA_lid_14"/>
    <property type="match status" value="1"/>
</dbReference>
<dbReference type="PROSITE" id="PS50045">
    <property type="entry name" value="SIGMA54_INTERACT_4"/>
    <property type="match status" value="1"/>
</dbReference>
<dbReference type="STRING" id="197461.A3843_17425"/>
<keyword evidence="2" id="KW-0067">ATP-binding</keyword>
<dbReference type="PROSITE" id="PS00688">
    <property type="entry name" value="SIGMA54_INTERACT_3"/>
    <property type="match status" value="1"/>
</dbReference>
<dbReference type="Pfam" id="PF02954">
    <property type="entry name" value="HTH_8"/>
    <property type="match status" value="1"/>
</dbReference>
<dbReference type="SUPFAM" id="SSF46689">
    <property type="entry name" value="Homeodomain-like"/>
    <property type="match status" value="1"/>
</dbReference>
<feature type="modified residue" description="4-aspartylphosphate" evidence="8">
    <location>
        <position position="70"/>
    </location>
</feature>
<dbReference type="InterPro" id="IPR025944">
    <property type="entry name" value="Sigma_54_int_dom_CS"/>
</dbReference>
<sequence>MEVFRDMGSNTSGLSDCSACVLDRDLASASEVASHLQTTGFITEKPLLFQNKSDLLAQLTAASADVIVVDLEALGGEDVLGEIPLVCPEAILLAMSSQGSLSRAISSMSAGAHDFLARPFTEETLKQKLAALLPARRRKPAPSRHATKAQPKAKPAAKRGQVEPFLGSCPAMQGVYDQISKMAGSAAPVFITGEAGTGKELCAQTLHDRSKRKPRPFTSINCAAIPDDLLDSELFGHGRGAFTGAEDVRKGAIELADNGTLFLDEIGELDLKLQGKLLRFMQKGTFQRVGETVQREADVRIVCASNRNPLVEVQAGRLREDLFYRLHVLPIHLPPLRDRNGDVIELAETFLQRFSTSENKRFKGFSPAAERVLRDYTWPGNVRELENTIRQITILHDGLAVTPDMLPSSLQPDTCGLSLGNDNYEQGYSLSERFSSVEPLWTQEKRIIENALAVFEGNIAQAAAALEISPSTIYRKKQSWAERQAC</sequence>
<evidence type="ECO:0008006" key="14">
    <source>
        <dbReference type="Google" id="ProtNLM"/>
    </source>
</evidence>
<feature type="region of interest" description="Disordered" evidence="9">
    <location>
        <begin position="132"/>
        <end position="161"/>
    </location>
</feature>
<evidence type="ECO:0000256" key="2">
    <source>
        <dbReference type="ARBA" id="ARBA00022840"/>
    </source>
</evidence>
<dbReference type="InterPro" id="IPR027417">
    <property type="entry name" value="P-loop_NTPase"/>
</dbReference>
<evidence type="ECO:0000256" key="3">
    <source>
        <dbReference type="ARBA" id="ARBA00023012"/>
    </source>
</evidence>
<dbReference type="AlphaFoldDB" id="A0A1U7JCL2"/>
<name>A0A1U7JCL2_9HYPH</name>
<comment type="caution">
    <text evidence="12">The sequence shown here is derived from an EMBL/GenBank/DDBJ whole genome shotgun (WGS) entry which is preliminary data.</text>
</comment>
<keyword evidence="13" id="KW-1185">Reference proteome</keyword>
<dbReference type="SUPFAM" id="SSF52540">
    <property type="entry name" value="P-loop containing nucleoside triphosphate hydrolases"/>
    <property type="match status" value="1"/>
</dbReference>
<keyword evidence="5" id="KW-0238">DNA-binding</keyword>
<evidence type="ECO:0000313" key="12">
    <source>
        <dbReference type="EMBL" id="OKL42457.1"/>
    </source>
</evidence>
<keyword evidence="7" id="KW-0804">Transcription</keyword>
<dbReference type="CDD" id="cd00009">
    <property type="entry name" value="AAA"/>
    <property type="match status" value="1"/>
</dbReference>
<accession>A0A1U7JCL2</accession>
<dbReference type="InterPro" id="IPR025943">
    <property type="entry name" value="Sigma_54_int_dom_ATP-bd_2"/>
</dbReference>
<evidence type="ECO:0000259" key="11">
    <source>
        <dbReference type="PROSITE" id="PS50110"/>
    </source>
</evidence>
<dbReference type="CDD" id="cd00156">
    <property type="entry name" value="REC"/>
    <property type="match status" value="1"/>
</dbReference>
<dbReference type="GO" id="GO:0000160">
    <property type="term" value="P:phosphorelay signal transduction system"/>
    <property type="evidence" value="ECO:0007669"/>
    <property type="project" value="UniProtKB-KW"/>
</dbReference>
<dbReference type="GO" id="GO:0006355">
    <property type="term" value="P:regulation of DNA-templated transcription"/>
    <property type="evidence" value="ECO:0007669"/>
    <property type="project" value="InterPro"/>
</dbReference>
<keyword evidence="3" id="KW-0902">Two-component regulatory system</keyword>
<reference evidence="12 13" key="1">
    <citation type="submission" date="2016-03" db="EMBL/GenBank/DDBJ databases">
        <title>Genome sequence of Nesiotobacter sp. nov., a moderately halophilic alphaproteobacterium isolated from the Yellow Sea, China.</title>
        <authorList>
            <person name="Zhang G."/>
            <person name="Zhang R."/>
        </authorList>
    </citation>
    <scope>NUCLEOTIDE SEQUENCE [LARGE SCALE GENOMIC DNA]</scope>
    <source>
        <strain evidence="12 13">WB1-6</strain>
    </source>
</reference>
<evidence type="ECO:0000259" key="10">
    <source>
        <dbReference type="PROSITE" id="PS50045"/>
    </source>
</evidence>
<dbReference type="InterPro" id="IPR002197">
    <property type="entry name" value="HTH_Fis"/>
</dbReference>
<dbReference type="Gene3D" id="1.10.8.60">
    <property type="match status" value="1"/>
</dbReference>
<feature type="compositionally biased region" description="Basic residues" evidence="9">
    <location>
        <begin position="135"/>
        <end position="147"/>
    </location>
</feature>
<feature type="domain" description="Response regulatory" evidence="11">
    <location>
        <begin position="18"/>
        <end position="133"/>
    </location>
</feature>
<dbReference type="PROSITE" id="PS50110">
    <property type="entry name" value="RESPONSE_REGULATORY"/>
    <property type="match status" value="1"/>
</dbReference>
<feature type="domain" description="Sigma-54 factor interaction" evidence="10">
    <location>
        <begin position="165"/>
        <end position="394"/>
    </location>
</feature>
<evidence type="ECO:0000256" key="5">
    <source>
        <dbReference type="ARBA" id="ARBA00023125"/>
    </source>
</evidence>
<dbReference type="InterPro" id="IPR003593">
    <property type="entry name" value="AAA+_ATPase"/>
</dbReference>
<dbReference type="Gene3D" id="1.10.10.60">
    <property type="entry name" value="Homeodomain-like"/>
    <property type="match status" value="1"/>
</dbReference>
<dbReference type="Gene3D" id="3.40.50.2300">
    <property type="match status" value="1"/>
</dbReference>
<dbReference type="SMART" id="SM00382">
    <property type="entry name" value="AAA"/>
    <property type="match status" value="1"/>
</dbReference>
<gene>
    <name evidence="12" type="ORF">A3843_17425</name>
</gene>
<evidence type="ECO:0000256" key="7">
    <source>
        <dbReference type="ARBA" id="ARBA00023163"/>
    </source>
</evidence>
<dbReference type="InterPro" id="IPR001789">
    <property type="entry name" value="Sig_transdc_resp-reg_receiver"/>
</dbReference>
<dbReference type="InterPro" id="IPR009057">
    <property type="entry name" value="Homeodomain-like_sf"/>
</dbReference>
<dbReference type="EMBL" id="LVVZ01000041">
    <property type="protein sequence ID" value="OKL42457.1"/>
    <property type="molecule type" value="Genomic_DNA"/>
</dbReference>
<evidence type="ECO:0000256" key="8">
    <source>
        <dbReference type="PROSITE-ProRule" id="PRU00169"/>
    </source>
</evidence>
<dbReference type="InterPro" id="IPR011006">
    <property type="entry name" value="CheY-like_superfamily"/>
</dbReference>
<keyword evidence="6" id="KW-0010">Activator</keyword>
<evidence type="ECO:0000256" key="4">
    <source>
        <dbReference type="ARBA" id="ARBA00023015"/>
    </source>
</evidence>
<evidence type="ECO:0000256" key="9">
    <source>
        <dbReference type="SAM" id="MobiDB-lite"/>
    </source>
</evidence>
<evidence type="ECO:0000313" key="13">
    <source>
        <dbReference type="Proteomes" id="UP000185783"/>
    </source>
</evidence>
<evidence type="ECO:0000256" key="1">
    <source>
        <dbReference type="ARBA" id="ARBA00022741"/>
    </source>
</evidence>
<dbReference type="Gene3D" id="3.40.50.300">
    <property type="entry name" value="P-loop containing nucleotide triphosphate hydrolases"/>
    <property type="match status" value="1"/>
</dbReference>
<dbReference type="Proteomes" id="UP000185783">
    <property type="component" value="Unassembled WGS sequence"/>
</dbReference>
<keyword evidence="8" id="KW-0597">Phosphoprotein</keyword>
<dbReference type="GO" id="GO:0005524">
    <property type="term" value="F:ATP binding"/>
    <property type="evidence" value="ECO:0007669"/>
    <property type="project" value="UniProtKB-KW"/>
</dbReference>
<proteinExistence type="predicted"/>
<dbReference type="PANTHER" id="PTHR32071:SF117">
    <property type="entry name" value="PTS-DEPENDENT DIHYDROXYACETONE KINASE OPERON REGULATORY PROTEIN-RELATED"/>
    <property type="match status" value="1"/>
</dbReference>
<evidence type="ECO:0000256" key="6">
    <source>
        <dbReference type="ARBA" id="ARBA00023159"/>
    </source>
</evidence>
<dbReference type="InterPro" id="IPR002078">
    <property type="entry name" value="Sigma_54_int"/>
</dbReference>
<keyword evidence="1" id="KW-0547">Nucleotide-binding</keyword>
<dbReference type="InterPro" id="IPR058031">
    <property type="entry name" value="AAA_lid_NorR"/>
</dbReference>
<dbReference type="Pfam" id="PF00158">
    <property type="entry name" value="Sigma54_activat"/>
    <property type="match status" value="1"/>
</dbReference>
<protein>
    <recommendedName>
        <fullName evidence="14">Sigma-54-dependent Fis family transcriptional regulator</fullName>
    </recommendedName>
</protein>
<dbReference type="GO" id="GO:0043565">
    <property type="term" value="F:sequence-specific DNA binding"/>
    <property type="evidence" value="ECO:0007669"/>
    <property type="project" value="InterPro"/>
</dbReference>